<organism evidence="12">
    <name type="scientific">uncultured organism</name>
    <dbReference type="NCBI Taxonomy" id="155900"/>
    <lineage>
        <taxon>unclassified sequences</taxon>
        <taxon>environmental samples</taxon>
    </lineage>
</organism>
<sequence length="700" mass="75143">MTDAREDLLIELGTEELPPTALHELMTRFADEITAGLDQAGVGHGAHHAYATPRRLAVTLESVATRQPDRTIERAGPAVAAAFDADGNPTKAAEGFARSCGVAVEALERMETDKGERLGYRGIEPGRETAALLPEVIDQALARLPIPKRMRWGDSDAAFVRPVHWLVVRLGDTVVPVEVLELASGGESRGHRFHHPAAIPVTAANYAERLRDPGYVIADFDARREYIREQVEAAARGIGGTAEVREDLLEEVAALVEWPVALAGSFDEAFLRVPEEALVSSMEGHQKYFPVRGGDGRLLPRFIAVANIDSRDPSAVVAGNERVIRPRLADAAFFWDQDRRTPLAERVDDLGAVVFQKALGTLYDKSARVAALARRFAPAFGADAAQAERAAWLAKTDLLTEMVDEFPELQGVMGRYYAREDGEPAPVADALDEVYQPRAAGDAVAASALGRLLAVCERADTLVGIFAVGKAPTGAKDPFGLRRAALGLVRSLLEGNHDVPLHAVFAAAADNLPGGLDGDAQVTPVIDFCLERLRAHYLDDGVPAEVFAAVRAVAGGADATAGIPDFDRRLRACQAFLARPEAASLAEANKRIRNILRKSGEADGALPAPDPARFEQAEERALDEAVAEAETVVTRQVAAGDYAAALEHLAGLNGPVNRFFEHVMVMADDEAVRRNRLALLDRLSGSFLRVADVSQLPGSA</sequence>
<dbReference type="InterPro" id="IPR015944">
    <property type="entry name" value="Gly-tRNA-synth_bsu"/>
</dbReference>
<dbReference type="GO" id="GO:0004814">
    <property type="term" value="F:arginine-tRNA ligase activity"/>
    <property type="evidence" value="ECO:0007669"/>
    <property type="project" value="InterPro"/>
</dbReference>
<evidence type="ECO:0000256" key="4">
    <source>
        <dbReference type="ARBA" id="ARBA00022490"/>
    </source>
</evidence>
<dbReference type="Pfam" id="PF02092">
    <property type="entry name" value="tRNA_synt_2f"/>
    <property type="match status" value="1"/>
</dbReference>
<dbReference type="PRINTS" id="PR01045">
    <property type="entry name" value="TRNASYNTHGB"/>
</dbReference>
<dbReference type="EMBL" id="MN079094">
    <property type="protein sequence ID" value="QEA05072.1"/>
    <property type="molecule type" value="Genomic_DNA"/>
</dbReference>
<keyword evidence="8" id="KW-0648">Protein biosynthesis</keyword>
<dbReference type="GO" id="GO:0004820">
    <property type="term" value="F:glycine-tRNA ligase activity"/>
    <property type="evidence" value="ECO:0007669"/>
    <property type="project" value="UniProtKB-EC"/>
</dbReference>
<keyword evidence="5 12" id="KW-0436">Ligase</keyword>
<name>A0A5B8RCE2_9ZZZZ</name>
<protein>
    <recommendedName>
        <fullName evidence="3">glycine--tRNA ligase</fullName>
        <ecNumber evidence="3">6.1.1.14</ecNumber>
    </recommendedName>
</protein>
<dbReference type="SUPFAM" id="SSF109604">
    <property type="entry name" value="HD-domain/PDEase-like"/>
    <property type="match status" value="1"/>
</dbReference>
<dbReference type="Pfam" id="PF05746">
    <property type="entry name" value="DALR_1"/>
    <property type="match status" value="1"/>
</dbReference>
<evidence type="ECO:0000256" key="7">
    <source>
        <dbReference type="ARBA" id="ARBA00022840"/>
    </source>
</evidence>
<evidence type="ECO:0000256" key="1">
    <source>
        <dbReference type="ARBA" id="ARBA00004496"/>
    </source>
</evidence>
<dbReference type="AlphaFoldDB" id="A0A5B8RCE2"/>
<dbReference type="Gene3D" id="1.10.730.10">
    <property type="entry name" value="Isoleucyl-tRNA Synthetase, Domain 1"/>
    <property type="match status" value="1"/>
</dbReference>
<evidence type="ECO:0000259" key="11">
    <source>
        <dbReference type="SMART" id="SM00836"/>
    </source>
</evidence>
<evidence type="ECO:0000256" key="5">
    <source>
        <dbReference type="ARBA" id="ARBA00022598"/>
    </source>
</evidence>
<evidence type="ECO:0000256" key="9">
    <source>
        <dbReference type="ARBA" id="ARBA00023146"/>
    </source>
</evidence>
<keyword evidence="6" id="KW-0547">Nucleotide-binding</keyword>
<keyword evidence="7" id="KW-0067">ATP-binding</keyword>
<comment type="catalytic activity">
    <reaction evidence="10">
        <text>tRNA(Gly) + glycine + ATP = glycyl-tRNA(Gly) + AMP + diphosphate</text>
        <dbReference type="Rhea" id="RHEA:16013"/>
        <dbReference type="Rhea" id="RHEA-COMP:9664"/>
        <dbReference type="Rhea" id="RHEA-COMP:9683"/>
        <dbReference type="ChEBI" id="CHEBI:30616"/>
        <dbReference type="ChEBI" id="CHEBI:33019"/>
        <dbReference type="ChEBI" id="CHEBI:57305"/>
        <dbReference type="ChEBI" id="CHEBI:78442"/>
        <dbReference type="ChEBI" id="CHEBI:78522"/>
        <dbReference type="ChEBI" id="CHEBI:456215"/>
        <dbReference type="EC" id="6.1.1.14"/>
    </reaction>
</comment>
<dbReference type="PROSITE" id="PS50861">
    <property type="entry name" value="AA_TRNA_LIGASE_II_GLYAB"/>
    <property type="match status" value="1"/>
</dbReference>
<evidence type="ECO:0000256" key="2">
    <source>
        <dbReference type="ARBA" id="ARBA00008226"/>
    </source>
</evidence>
<dbReference type="GO" id="GO:0005524">
    <property type="term" value="F:ATP binding"/>
    <property type="evidence" value="ECO:0007669"/>
    <property type="project" value="UniProtKB-KW"/>
</dbReference>
<keyword evidence="4" id="KW-0963">Cytoplasm</keyword>
<feature type="domain" description="DALR anticodon binding" evidence="11">
    <location>
        <begin position="591"/>
        <end position="696"/>
    </location>
</feature>
<evidence type="ECO:0000256" key="10">
    <source>
        <dbReference type="ARBA" id="ARBA00047937"/>
    </source>
</evidence>
<dbReference type="SMART" id="SM00836">
    <property type="entry name" value="DALR_1"/>
    <property type="match status" value="1"/>
</dbReference>
<comment type="subcellular location">
    <subcellularLocation>
        <location evidence="1">Cytoplasm</location>
    </subcellularLocation>
</comment>
<evidence type="ECO:0000256" key="6">
    <source>
        <dbReference type="ARBA" id="ARBA00022741"/>
    </source>
</evidence>
<dbReference type="InterPro" id="IPR008909">
    <property type="entry name" value="DALR_anticod-bd"/>
</dbReference>
<dbReference type="PANTHER" id="PTHR30075">
    <property type="entry name" value="GLYCYL-TRNA SYNTHETASE"/>
    <property type="match status" value="1"/>
</dbReference>
<dbReference type="HAMAP" id="MF_00255">
    <property type="entry name" value="Gly_tRNA_synth_beta"/>
    <property type="match status" value="1"/>
</dbReference>
<evidence type="ECO:0000313" key="12">
    <source>
        <dbReference type="EMBL" id="QEA05072.1"/>
    </source>
</evidence>
<evidence type="ECO:0000256" key="8">
    <source>
        <dbReference type="ARBA" id="ARBA00022917"/>
    </source>
</evidence>
<comment type="similarity">
    <text evidence="2">Belongs to the class-II aminoacyl-tRNA synthetase family.</text>
</comment>
<dbReference type="EC" id="6.1.1.14" evidence="3"/>
<dbReference type="PANTHER" id="PTHR30075:SF2">
    <property type="entry name" value="GLYCINE--TRNA LIGASE, CHLOROPLASTIC_MITOCHONDRIAL 2"/>
    <property type="match status" value="1"/>
</dbReference>
<dbReference type="InterPro" id="IPR006194">
    <property type="entry name" value="Gly-tRNA-synth_heterodimer"/>
</dbReference>
<gene>
    <name evidence="12" type="primary">glyS</name>
    <name evidence="12" type="ORF">KBTEX_01391</name>
</gene>
<evidence type="ECO:0000256" key="3">
    <source>
        <dbReference type="ARBA" id="ARBA00012829"/>
    </source>
</evidence>
<reference evidence="12" key="1">
    <citation type="submission" date="2019-06" db="EMBL/GenBank/DDBJ databases">
        <authorList>
            <person name="Murdoch R.W."/>
            <person name="Fathepure B."/>
        </authorList>
    </citation>
    <scope>NUCLEOTIDE SEQUENCE</scope>
</reference>
<keyword evidence="9" id="KW-0030">Aminoacyl-tRNA synthetase</keyword>
<accession>A0A5B8RCE2</accession>
<dbReference type="NCBIfam" id="TIGR00211">
    <property type="entry name" value="glyS"/>
    <property type="match status" value="1"/>
</dbReference>
<proteinExistence type="inferred from homology"/>